<feature type="transmembrane region" description="Helical" evidence="1">
    <location>
        <begin position="149"/>
        <end position="169"/>
    </location>
</feature>
<keyword evidence="1" id="KW-0812">Transmembrane</keyword>
<accession>A0A2T2YD34</accession>
<evidence type="ECO:0000313" key="2">
    <source>
        <dbReference type="EMBL" id="PSR53425.1"/>
    </source>
</evidence>
<feature type="transmembrane region" description="Helical" evidence="1">
    <location>
        <begin position="126"/>
        <end position="143"/>
    </location>
</feature>
<keyword evidence="3" id="KW-1185">Reference proteome</keyword>
<keyword evidence="1" id="KW-1133">Transmembrane helix</keyword>
<gene>
    <name evidence="2" type="ORF">AHMF7605_07730</name>
</gene>
<dbReference type="EMBL" id="PYFT01000001">
    <property type="protein sequence ID" value="PSR53425.1"/>
    <property type="molecule type" value="Genomic_DNA"/>
</dbReference>
<evidence type="ECO:0000256" key="1">
    <source>
        <dbReference type="SAM" id="Phobius"/>
    </source>
</evidence>
<protein>
    <submittedName>
        <fullName evidence="2">Uncharacterized protein</fullName>
    </submittedName>
</protein>
<dbReference type="AlphaFoldDB" id="A0A2T2YD34"/>
<evidence type="ECO:0000313" key="3">
    <source>
        <dbReference type="Proteomes" id="UP000240357"/>
    </source>
</evidence>
<feature type="transmembrane region" description="Helical" evidence="1">
    <location>
        <begin position="98"/>
        <end position="119"/>
    </location>
</feature>
<name>A0A2T2YD34_9BACT</name>
<organism evidence="2 3">
    <name type="scientific">Adhaeribacter arboris</name>
    <dbReference type="NCBI Taxonomy" id="2072846"/>
    <lineage>
        <taxon>Bacteria</taxon>
        <taxon>Pseudomonadati</taxon>
        <taxon>Bacteroidota</taxon>
        <taxon>Cytophagia</taxon>
        <taxon>Cytophagales</taxon>
        <taxon>Hymenobacteraceae</taxon>
        <taxon>Adhaeribacter</taxon>
    </lineage>
</organism>
<reference evidence="2 3" key="1">
    <citation type="submission" date="2018-03" db="EMBL/GenBank/DDBJ databases">
        <title>Adhaeribacter sp. HMF7605 Genome sequencing and assembly.</title>
        <authorList>
            <person name="Kang H."/>
            <person name="Kang J."/>
            <person name="Cha I."/>
            <person name="Kim H."/>
            <person name="Joh K."/>
        </authorList>
    </citation>
    <scope>NUCLEOTIDE SEQUENCE [LARGE SCALE GENOMIC DNA]</scope>
    <source>
        <strain evidence="2 3">HMF7605</strain>
    </source>
</reference>
<comment type="caution">
    <text evidence="2">The sequence shown here is derived from an EMBL/GenBank/DDBJ whole genome shotgun (WGS) entry which is preliminary data.</text>
</comment>
<proteinExistence type="predicted"/>
<keyword evidence="1" id="KW-0472">Membrane</keyword>
<feature type="transmembrane region" description="Helical" evidence="1">
    <location>
        <begin position="181"/>
        <end position="200"/>
    </location>
</feature>
<dbReference type="Proteomes" id="UP000240357">
    <property type="component" value="Unassembled WGS sequence"/>
</dbReference>
<sequence length="208" mass="24097">MFGLKKTFMTNKTDEELENYLVNIWSYSSRTISAALNELQNRGRSFTEEELAEIHDIIRAKKETEPKERKEEDIMFTSQWPRNLVTDPDAPAYYSPRVIWGFSIFLSVLFGAVLLSLNIVTKKAKWIVIGFGFLYTTAFAYIFNSYGRTMFISFIINAIGASILTNFFWNKYIGRETIYRARSIKTPVIFALIILGIFILSDRLSRGY</sequence>